<dbReference type="Gene3D" id="3.40.50.11260">
    <property type="match status" value="1"/>
</dbReference>
<keyword evidence="3" id="KW-0547">Nucleotide-binding</keyword>
<keyword evidence="4" id="KW-0067">ATP-binding</keyword>
<proteinExistence type="inferred from homology"/>
<comment type="caution">
    <text evidence="9">The sequence shown here is derived from an EMBL/GenBank/DDBJ whole genome shotgun (WGS) entry which is preliminary data.</text>
</comment>
<dbReference type="Pfam" id="PF21948">
    <property type="entry name" value="LplA-B_cat"/>
    <property type="match status" value="1"/>
</dbReference>
<keyword evidence="10" id="KW-1185">Reference proteome</keyword>
<reference evidence="10" key="1">
    <citation type="journal article" date="2015" name="Nat. Genet.">
        <title>The genome and transcriptome of the zoonotic hookworm Ancylostoma ceylanicum identify infection-specific gene families.</title>
        <authorList>
            <person name="Schwarz E.M."/>
            <person name="Hu Y."/>
            <person name="Antoshechkin I."/>
            <person name="Miller M.M."/>
            <person name="Sternberg P.W."/>
            <person name="Aroian R.V."/>
        </authorList>
    </citation>
    <scope>NUCLEOTIDE SEQUENCE</scope>
    <source>
        <strain evidence="10">HY135</strain>
    </source>
</reference>
<evidence type="ECO:0000313" key="10">
    <source>
        <dbReference type="Proteomes" id="UP000024635"/>
    </source>
</evidence>
<dbReference type="EMBL" id="JARK01001339">
    <property type="protein sequence ID" value="EYC32041.1"/>
    <property type="molecule type" value="Genomic_DNA"/>
</dbReference>
<evidence type="ECO:0000256" key="3">
    <source>
        <dbReference type="ARBA" id="ARBA00022741"/>
    </source>
</evidence>
<dbReference type="Proteomes" id="UP000024635">
    <property type="component" value="Unassembled WGS sequence"/>
</dbReference>
<dbReference type="NCBIfam" id="NF003555">
    <property type="entry name" value="PRK05218.1"/>
    <property type="match status" value="1"/>
</dbReference>
<dbReference type="AlphaFoldDB" id="A0A016VXN1"/>
<dbReference type="Pfam" id="PF13589">
    <property type="entry name" value="HATPase_c_3"/>
    <property type="match status" value="1"/>
</dbReference>
<dbReference type="FunFam" id="1.20.120.790:FF:000004">
    <property type="entry name" value="Heat shock protein 75 kDa"/>
    <property type="match status" value="1"/>
</dbReference>
<dbReference type="InterPro" id="IPR036890">
    <property type="entry name" value="HATPase_C_sf"/>
</dbReference>
<dbReference type="InterPro" id="IPR020575">
    <property type="entry name" value="Hsp90_N"/>
</dbReference>
<evidence type="ECO:0000256" key="1">
    <source>
        <dbReference type="ARBA" id="ARBA00004173"/>
    </source>
</evidence>
<dbReference type="SUPFAM" id="SSF55681">
    <property type="entry name" value="Class II aaRS and biotin synthetases"/>
    <property type="match status" value="1"/>
</dbReference>
<evidence type="ECO:0000256" key="4">
    <source>
        <dbReference type="ARBA" id="ARBA00022840"/>
    </source>
</evidence>
<dbReference type="SUPFAM" id="SSF55874">
    <property type="entry name" value="ATPase domain of HSP90 chaperone/DNA topoisomerase II/histidine kinase"/>
    <property type="match status" value="1"/>
</dbReference>
<dbReference type="GO" id="GO:0016887">
    <property type="term" value="F:ATP hydrolysis activity"/>
    <property type="evidence" value="ECO:0007669"/>
    <property type="project" value="InterPro"/>
</dbReference>
<dbReference type="Gene3D" id="3.30.930.10">
    <property type="entry name" value="Bira Bifunctional Protein, Domain 2"/>
    <property type="match status" value="1"/>
</dbReference>
<evidence type="ECO:0000259" key="8">
    <source>
        <dbReference type="PROSITE" id="PS51733"/>
    </source>
</evidence>
<feature type="domain" description="BPL/LPL catalytic" evidence="8">
    <location>
        <begin position="37"/>
        <end position="225"/>
    </location>
</feature>
<evidence type="ECO:0000256" key="5">
    <source>
        <dbReference type="ARBA" id="ARBA00022946"/>
    </source>
</evidence>
<accession>A0A016VXN1</accession>
<dbReference type="GO" id="GO:0005524">
    <property type="term" value="F:ATP binding"/>
    <property type="evidence" value="ECO:0007669"/>
    <property type="project" value="UniProtKB-KW"/>
</dbReference>
<dbReference type="PRINTS" id="PR00775">
    <property type="entry name" value="HEATSHOCK90"/>
</dbReference>
<dbReference type="FunFam" id="3.40.50.11260:FF:000004">
    <property type="entry name" value="Heat shock protein 75 mitochondrial"/>
    <property type="match status" value="1"/>
</dbReference>
<dbReference type="GO" id="GO:0051082">
    <property type="term" value="F:unfolded protein binding"/>
    <property type="evidence" value="ECO:0007669"/>
    <property type="project" value="InterPro"/>
</dbReference>
<keyword evidence="5" id="KW-0809">Transit peptide</keyword>
<dbReference type="SUPFAM" id="SSF54211">
    <property type="entry name" value="Ribosomal protein S5 domain 2-like"/>
    <property type="match status" value="1"/>
</dbReference>
<dbReference type="FunFam" id="3.30.230.80:FF:000004">
    <property type="entry name" value="Heat shock protein 75 kDa"/>
    <property type="match status" value="1"/>
</dbReference>
<dbReference type="CDD" id="cd16927">
    <property type="entry name" value="HATPase_Hsp90-like"/>
    <property type="match status" value="1"/>
</dbReference>
<dbReference type="InterPro" id="IPR037196">
    <property type="entry name" value="HSP90_C"/>
</dbReference>
<keyword evidence="7" id="KW-0143">Chaperone</keyword>
<dbReference type="GO" id="GO:0005739">
    <property type="term" value="C:mitochondrion"/>
    <property type="evidence" value="ECO:0007669"/>
    <property type="project" value="UniProtKB-SubCell"/>
</dbReference>
<gene>
    <name evidence="9" type="primary">Acey_s0003.g1367</name>
    <name evidence="9" type="ORF">Y032_0003g1367</name>
</gene>
<dbReference type="Gene3D" id="3.30.565.10">
    <property type="entry name" value="Histidine kinase-like ATPase, C-terminal domain"/>
    <property type="match status" value="1"/>
</dbReference>
<dbReference type="InterPro" id="IPR020568">
    <property type="entry name" value="Ribosomal_Su5_D2-typ_SF"/>
</dbReference>
<dbReference type="HAMAP" id="MF_00505">
    <property type="entry name" value="HSP90"/>
    <property type="match status" value="1"/>
</dbReference>
<dbReference type="OrthoDB" id="28737at2759"/>
<comment type="subcellular location">
    <subcellularLocation>
        <location evidence="1">Mitochondrion</location>
    </subcellularLocation>
</comment>
<dbReference type="PROSITE" id="PS51733">
    <property type="entry name" value="BPL_LPL_CATALYTIC"/>
    <property type="match status" value="1"/>
</dbReference>
<dbReference type="CDD" id="cd16443">
    <property type="entry name" value="LplA"/>
    <property type="match status" value="1"/>
</dbReference>
<dbReference type="GO" id="GO:0070013">
    <property type="term" value="C:intracellular organelle lumen"/>
    <property type="evidence" value="ECO:0007669"/>
    <property type="project" value="UniProtKB-ARBA"/>
</dbReference>
<keyword evidence="6" id="KW-0496">Mitochondrion</keyword>
<evidence type="ECO:0000313" key="9">
    <source>
        <dbReference type="EMBL" id="EYC32041.1"/>
    </source>
</evidence>
<name>A0A016VXN1_9BILA</name>
<evidence type="ECO:0000256" key="2">
    <source>
        <dbReference type="ARBA" id="ARBA00008239"/>
    </source>
</evidence>
<evidence type="ECO:0000256" key="6">
    <source>
        <dbReference type="ARBA" id="ARBA00023128"/>
    </source>
</evidence>
<dbReference type="InterPro" id="IPR003594">
    <property type="entry name" value="HATPase_dom"/>
</dbReference>
<dbReference type="InterPro" id="IPR001404">
    <property type="entry name" value="Hsp90_fam"/>
</dbReference>
<protein>
    <recommendedName>
        <fullName evidence="8">BPL/LPL catalytic domain-containing protein</fullName>
    </recommendedName>
</protein>
<dbReference type="InterPro" id="IPR045864">
    <property type="entry name" value="aa-tRNA-synth_II/BPL/LPL"/>
</dbReference>
<dbReference type="SUPFAM" id="SSF110942">
    <property type="entry name" value="HSP90 C-terminal domain"/>
    <property type="match status" value="1"/>
</dbReference>
<dbReference type="STRING" id="53326.A0A016VXN1"/>
<evidence type="ECO:0000256" key="7">
    <source>
        <dbReference type="ARBA" id="ARBA00023186"/>
    </source>
</evidence>
<sequence length="1011" mass="115160">MCDIVRHRLGKIYVSLSTCIFKNLAFEEYLLRHHDLENDGDAMLLWSNKPAVVIGRHQNPWLEANIPFLREYGIDLARRHSGGGTVYHDEGNLNISLLTTRKAHCRKKNLEFLAKAINDRFKVNVVPTSRDDMELQPGSRKCSGTAARITTARAYHHLTLLVNADLLVLSTSLRSPYKEYINTNASRSVRAPAVGFLKQDDASAEVSSVRETVIQQFSERFKECVVTDVDVDEELKKNEQVVENLSFLKDWNWIFGKTPKFWFENGSRKQYVEAGIIKECSLGRSQRKVERKIQCIRNDESAQAVHVTPGSLLDIRKTTMKRDTQRRSVMWTARHALGRVALHSTRRIAASAPRPLSIAHVVTSRHLCVTSTRFCAAAAPERHEFQAETKNLMDIVAKSLYSDSEVFVRELISNASDALEKRRCVELTGQIAEGPSEIRVTTDEGHRTITFEDTGIGMDRRELLECLGTIAKSGSKEFIEKNKDNAEAVIGQFGVGFYSAFMVADSVVVTTRKVGEPEEKGLKWTWKGDNSYEVSEEKGLPTGTRIVIHLKPGDSAEYSKAERVKEVIDKYSYFVAAPILLNGERVNSLNAIWTLQPKDVTKEMHETFFKQLAKQQKKSEAFQRPCYTIHYKTDTPVSLRSVLYIPQHRFSMLEYAAQAHNRDCGLSLYARRVLIKPNAKELLPNYLHFVMGVVDSEDIPLNLSREMLQNNPVLRKLRKILTDKVLSFLQNEMKKDNEKYEDFYKQYSIFLKEGIVTQVDHSEKEEIAKLMLFESSNLKAGVLTNLTEYCKRMQEDQKEIYYMFSPSRQLAESSPYYELVRSQNKEVLFLYEPADEVVFLALHQFNMKPLVGVEKWAESAASKGEDKDKAEGKQFRDVDKKELLDWIKSTLGSVKVFDIAGNHRPSEHPVMLTIKHEMGAARHLLRTGEIKDLEHLVFLQPCLHVNLSHPLIKSLYTMKRTDPKTAELLISQIYDNALITSGLLKDTSGMVQRLNKLLTQLAGSKSTILTP</sequence>
<dbReference type="Pfam" id="PF00183">
    <property type="entry name" value="HSP90"/>
    <property type="match status" value="1"/>
</dbReference>
<dbReference type="SMART" id="SM00387">
    <property type="entry name" value="HATPase_c"/>
    <property type="match status" value="1"/>
</dbReference>
<organism evidence="9 10">
    <name type="scientific">Ancylostoma ceylanicum</name>
    <dbReference type="NCBI Taxonomy" id="53326"/>
    <lineage>
        <taxon>Eukaryota</taxon>
        <taxon>Metazoa</taxon>
        <taxon>Ecdysozoa</taxon>
        <taxon>Nematoda</taxon>
        <taxon>Chromadorea</taxon>
        <taxon>Rhabditida</taxon>
        <taxon>Rhabditina</taxon>
        <taxon>Rhabditomorpha</taxon>
        <taxon>Strongyloidea</taxon>
        <taxon>Ancylostomatidae</taxon>
        <taxon>Ancylostomatinae</taxon>
        <taxon>Ancylostoma</taxon>
    </lineage>
</organism>
<dbReference type="Gene3D" id="1.20.120.790">
    <property type="entry name" value="Heat shock protein 90, C-terminal domain"/>
    <property type="match status" value="1"/>
</dbReference>
<dbReference type="Gene3D" id="3.30.230.80">
    <property type="match status" value="1"/>
</dbReference>
<dbReference type="GO" id="GO:0140662">
    <property type="term" value="F:ATP-dependent protein folding chaperone"/>
    <property type="evidence" value="ECO:0007669"/>
    <property type="project" value="InterPro"/>
</dbReference>
<comment type="similarity">
    <text evidence="2">Belongs to the heat shock protein 90 family.</text>
</comment>
<dbReference type="InterPro" id="IPR004143">
    <property type="entry name" value="BPL_LPL_catalytic"/>
</dbReference>
<dbReference type="PANTHER" id="PTHR11528">
    <property type="entry name" value="HEAT SHOCK PROTEIN 90 FAMILY MEMBER"/>
    <property type="match status" value="1"/>
</dbReference>